<dbReference type="EMBL" id="CP089391">
    <property type="protein sequence ID" value="WBL80455.1"/>
    <property type="molecule type" value="Genomic_DNA"/>
</dbReference>
<dbReference type="RefSeq" id="WP_270167709.1">
    <property type="nucleotide sequence ID" value="NZ_CP089391.1"/>
</dbReference>
<evidence type="ECO:0000313" key="3">
    <source>
        <dbReference type="Proteomes" id="UP001179614"/>
    </source>
</evidence>
<organism evidence="2 3">
    <name type="scientific">Bradyrhizobium xenonodulans</name>
    <dbReference type="NCBI Taxonomy" id="2736875"/>
    <lineage>
        <taxon>Bacteria</taxon>
        <taxon>Pseudomonadati</taxon>
        <taxon>Pseudomonadota</taxon>
        <taxon>Alphaproteobacteria</taxon>
        <taxon>Hyphomicrobiales</taxon>
        <taxon>Nitrobacteraceae</taxon>
        <taxon>Bradyrhizobium</taxon>
    </lineage>
</organism>
<dbReference type="Pfam" id="PF12697">
    <property type="entry name" value="Abhydrolase_6"/>
    <property type="match status" value="1"/>
</dbReference>
<dbReference type="InterPro" id="IPR000073">
    <property type="entry name" value="AB_hydrolase_1"/>
</dbReference>
<dbReference type="InterPro" id="IPR052897">
    <property type="entry name" value="Sec-Metab_Biosynth_Hydrolase"/>
</dbReference>
<gene>
    <name evidence="2" type="ORF">I3J27_08555</name>
</gene>
<dbReference type="PANTHER" id="PTHR37017">
    <property type="entry name" value="AB HYDROLASE-1 DOMAIN-CONTAINING PROTEIN-RELATED"/>
    <property type="match status" value="1"/>
</dbReference>
<sequence length="284" mass="30611">MVRSSLNNRNFVMANSGITRRRMLRSAAAGGLVAAAASGTPGVARAQSARKTFVLVSGAFCGGWIWRRVTDRLEQGGHNVFAPSLTGLADRSHLLSKDVNLDTHIADIVNLIKWESLDNVCLVAWSYAGFVGSGALESIGDRVSSIVWLDAYIPDDGQRVADIALEVVRKGIQVAVDKGEAGVRGSARYPAAVVAERDRAFAESKVTPHPVGTYLQQIKVSGALQRVAKKTYIRLPKFPQPPFDKALADCKSDKSWATFELPDVGHMAMLDAPDRVSELILQAA</sequence>
<dbReference type="Proteomes" id="UP001179614">
    <property type="component" value="Chromosome"/>
</dbReference>
<keyword evidence="2" id="KW-0378">Hydrolase</keyword>
<proteinExistence type="predicted"/>
<dbReference type="InterPro" id="IPR006311">
    <property type="entry name" value="TAT_signal"/>
</dbReference>
<dbReference type="PANTHER" id="PTHR37017:SF11">
    <property type="entry name" value="ESTERASE_LIPASE_THIOESTERASE DOMAIN-CONTAINING PROTEIN"/>
    <property type="match status" value="1"/>
</dbReference>
<dbReference type="GO" id="GO:0016787">
    <property type="term" value="F:hydrolase activity"/>
    <property type="evidence" value="ECO:0007669"/>
    <property type="project" value="UniProtKB-KW"/>
</dbReference>
<keyword evidence="3" id="KW-1185">Reference proteome</keyword>
<dbReference type="InterPro" id="IPR029058">
    <property type="entry name" value="AB_hydrolase_fold"/>
</dbReference>
<evidence type="ECO:0000313" key="2">
    <source>
        <dbReference type="EMBL" id="WBL80455.1"/>
    </source>
</evidence>
<accession>A0ABY7MU20</accession>
<dbReference type="PROSITE" id="PS51318">
    <property type="entry name" value="TAT"/>
    <property type="match status" value="1"/>
</dbReference>
<dbReference type="SUPFAM" id="SSF53474">
    <property type="entry name" value="alpha/beta-Hydrolases"/>
    <property type="match status" value="1"/>
</dbReference>
<name>A0ABY7MU20_9BRAD</name>
<dbReference type="Gene3D" id="3.40.50.1820">
    <property type="entry name" value="alpha/beta hydrolase"/>
    <property type="match status" value="1"/>
</dbReference>
<reference evidence="2" key="1">
    <citation type="submission" date="2021-12" db="EMBL/GenBank/DDBJ databases">
        <title>Bradyrhizobium xenonodulans sp. nov.</title>
        <authorList>
            <person name="Claassens R."/>
            <person name="Venter S.N."/>
            <person name="Beukes C.W."/>
            <person name="Stepkowski T."/>
            <person name="Steenkamp E.T."/>
        </authorList>
    </citation>
    <scope>NUCLEOTIDE SEQUENCE</scope>
    <source>
        <strain evidence="2">14AB</strain>
    </source>
</reference>
<feature type="domain" description="AB hydrolase-1" evidence="1">
    <location>
        <begin position="53"/>
        <end position="278"/>
    </location>
</feature>
<protein>
    <submittedName>
        <fullName evidence="2">Alpha/beta hydrolase</fullName>
    </submittedName>
</protein>
<evidence type="ECO:0000259" key="1">
    <source>
        <dbReference type="Pfam" id="PF12697"/>
    </source>
</evidence>